<name>W9HEY9_FUSOX</name>
<evidence type="ECO:0000313" key="1">
    <source>
        <dbReference type="EMBL" id="EWY80812.1"/>
    </source>
</evidence>
<dbReference type="EMBL" id="JH717850">
    <property type="protein sequence ID" value="EWY80812.1"/>
    <property type="molecule type" value="Genomic_DNA"/>
</dbReference>
<protein>
    <submittedName>
        <fullName evidence="1">Uncharacterized protein</fullName>
    </submittedName>
</protein>
<reference evidence="1 2" key="1">
    <citation type="submission" date="2011-06" db="EMBL/GenBank/DDBJ databases">
        <title>The Genome Sequence of Fusarium oxysporum FOSC 3-a.</title>
        <authorList>
            <consortium name="The Broad Institute Genome Sequencing Platform"/>
            <person name="Ma L.-J."/>
            <person name="Gale L.R."/>
            <person name="Schwartz D.C."/>
            <person name="Zhou S."/>
            <person name="Corby-Kistler H."/>
            <person name="Young S.K."/>
            <person name="Zeng Q."/>
            <person name="Gargeya S."/>
            <person name="Fitzgerald M."/>
            <person name="Haas B."/>
            <person name="Abouelleil A."/>
            <person name="Alvarado L."/>
            <person name="Arachchi H.M."/>
            <person name="Berlin A."/>
            <person name="Brown A."/>
            <person name="Chapman S.B."/>
            <person name="Chen Z."/>
            <person name="Dunbar C."/>
            <person name="Freedman E."/>
            <person name="Gearin G."/>
            <person name="Gellesch M."/>
            <person name="Goldberg J."/>
            <person name="Griggs A."/>
            <person name="Gujja S."/>
            <person name="Heiman D."/>
            <person name="Howarth C."/>
            <person name="Larson L."/>
            <person name="Lui A."/>
            <person name="MacDonald P.J.P."/>
            <person name="Mehta T."/>
            <person name="Montmayeur A."/>
            <person name="Murphy C."/>
            <person name="Neiman D."/>
            <person name="Pearson M."/>
            <person name="Priest M."/>
            <person name="Roberts A."/>
            <person name="Saif S."/>
            <person name="Shea T."/>
            <person name="Shenoy N."/>
            <person name="Sisk P."/>
            <person name="Stolte C."/>
            <person name="Sykes S."/>
            <person name="Wortman J."/>
            <person name="Nusbaum C."/>
            <person name="Birren B."/>
        </authorList>
    </citation>
    <scope>NUCLEOTIDE SEQUENCE [LARGE SCALE GENOMIC DNA]</scope>
    <source>
        <strain evidence="2">FOSC 3-a</strain>
    </source>
</reference>
<organism evidence="1 2">
    <name type="scientific">Fusarium oxysporum NRRL 32931</name>
    <dbReference type="NCBI Taxonomy" id="660029"/>
    <lineage>
        <taxon>Eukaryota</taxon>
        <taxon>Fungi</taxon>
        <taxon>Dikarya</taxon>
        <taxon>Ascomycota</taxon>
        <taxon>Pezizomycotina</taxon>
        <taxon>Sordariomycetes</taxon>
        <taxon>Hypocreomycetidae</taxon>
        <taxon>Hypocreales</taxon>
        <taxon>Nectriaceae</taxon>
        <taxon>Fusarium</taxon>
        <taxon>Fusarium oxysporum species complex</taxon>
    </lineage>
</organism>
<proteinExistence type="predicted"/>
<sequence length="75" mass="7770">MDVVGKSFNCTHTANNMSITEEAAKTAKAIWSGPTTADGKFIRYGPNTGAQLSGQSLQLTSDIGLAITTCTNGTC</sequence>
<evidence type="ECO:0000313" key="2">
    <source>
        <dbReference type="Proteomes" id="UP000030753"/>
    </source>
</evidence>
<dbReference type="HOGENOM" id="CLU_2671106_0_0_1"/>
<dbReference type="AlphaFoldDB" id="W9HEY9"/>
<gene>
    <name evidence="1" type="ORF">FOYG_16733</name>
</gene>
<accession>W9HEY9</accession>
<dbReference type="Proteomes" id="UP000030753">
    <property type="component" value="Unassembled WGS sequence"/>
</dbReference>